<dbReference type="SMART" id="SM00220">
    <property type="entry name" value="S_TKc"/>
    <property type="match status" value="1"/>
</dbReference>
<dbReference type="Gene3D" id="1.10.510.10">
    <property type="entry name" value="Transferase(Phosphotransferase) domain 1"/>
    <property type="match status" value="1"/>
</dbReference>
<organism evidence="12 13">
    <name type="scientific">Candidatus Coproplasma stercoripullorum</name>
    <dbReference type="NCBI Taxonomy" id="2840751"/>
    <lineage>
        <taxon>Bacteria</taxon>
        <taxon>Bacillati</taxon>
        <taxon>Bacillota</taxon>
        <taxon>Clostridia</taxon>
        <taxon>Eubacteriales</taxon>
        <taxon>Candidatus Coproplasma</taxon>
    </lineage>
</organism>
<comment type="catalytic activity">
    <reaction evidence="9">
        <text>L-tyrosyl-[protein] + ATP = O-phospho-L-tyrosyl-[protein] + ADP + H(+)</text>
        <dbReference type="Rhea" id="RHEA:10596"/>
        <dbReference type="Rhea" id="RHEA-COMP:10136"/>
        <dbReference type="Rhea" id="RHEA-COMP:20101"/>
        <dbReference type="ChEBI" id="CHEBI:15378"/>
        <dbReference type="ChEBI" id="CHEBI:30616"/>
        <dbReference type="ChEBI" id="CHEBI:46858"/>
        <dbReference type="ChEBI" id="CHEBI:61978"/>
        <dbReference type="ChEBI" id="CHEBI:456216"/>
        <dbReference type="EC" id="2.7.12.2"/>
    </reaction>
</comment>
<comment type="catalytic activity">
    <reaction evidence="7">
        <text>L-seryl-[protein] + ATP = O-phospho-L-seryl-[protein] + ADP + H(+)</text>
        <dbReference type="Rhea" id="RHEA:17989"/>
        <dbReference type="Rhea" id="RHEA-COMP:9863"/>
        <dbReference type="Rhea" id="RHEA-COMP:11604"/>
        <dbReference type="ChEBI" id="CHEBI:15378"/>
        <dbReference type="ChEBI" id="CHEBI:29999"/>
        <dbReference type="ChEBI" id="CHEBI:30616"/>
        <dbReference type="ChEBI" id="CHEBI:83421"/>
        <dbReference type="ChEBI" id="CHEBI:456216"/>
        <dbReference type="EC" id="2.7.12.2"/>
    </reaction>
</comment>
<dbReference type="GO" id="GO:0005524">
    <property type="term" value="F:ATP binding"/>
    <property type="evidence" value="ECO:0007669"/>
    <property type="project" value="UniProtKB-UniRule"/>
</dbReference>
<reference evidence="12" key="1">
    <citation type="submission" date="2020-10" db="EMBL/GenBank/DDBJ databases">
        <authorList>
            <person name="Gilroy R."/>
        </authorList>
    </citation>
    <scope>NUCLEOTIDE SEQUENCE</scope>
    <source>
        <strain evidence="12">ChiW25-3613</strain>
    </source>
</reference>
<dbReference type="PROSITE" id="PS00109">
    <property type="entry name" value="PROTEIN_KINASE_TYR"/>
    <property type="match status" value="1"/>
</dbReference>
<evidence type="ECO:0000259" key="11">
    <source>
        <dbReference type="PROSITE" id="PS50011"/>
    </source>
</evidence>
<dbReference type="Pfam" id="PF18860">
    <property type="entry name" value="AbiJ_NTD3"/>
    <property type="match status" value="1"/>
</dbReference>
<evidence type="ECO:0000256" key="4">
    <source>
        <dbReference type="ARBA" id="ARBA00022840"/>
    </source>
</evidence>
<evidence type="ECO:0000256" key="9">
    <source>
        <dbReference type="ARBA" id="ARBA00051693"/>
    </source>
</evidence>
<dbReference type="InterPro" id="IPR017441">
    <property type="entry name" value="Protein_kinase_ATP_BS"/>
</dbReference>
<dbReference type="InterPro" id="IPR011009">
    <property type="entry name" value="Kinase-like_dom_sf"/>
</dbReference>
<dbReference type="SUPFAM" id="SSF56112">
    <property type="entry name" value="Protein kinase-like (PK-like)"/>
    <property type="match status" value="1"/>
</dbReference>
<gene>
    <name evidence="12" type="ORF">IAB90_01260</name>
</gene>
<accession>A0A9D1DAB5</accession>
<dbReference type="EC" id="2.7.12.2" evidence="6"/>
<reference evidence="12" key="2">
    <citation type="journal article" date="2021" name="PeerJ">
        <title>Extensive microbial diversity within the chicken gut microbiome revealed by metagenomics and culture.</title>
        <authorList>
            <person name="Gilroy R."/>
            <person name="Ravi A."/>
            <person name="Getino M."/>
            <person name="Pursley I."/>
            <person name="Horton D.L."/>
            <person name="Alikhan N.F."/>
            <person name="Baker D."/>
            <person name="Gharbi K."/>
            <person name="Hall N."/>
            <person name="Watson M."/>
            <person name="Adriaenssens E.M."/>
            <person name="Foster-Nyarko E."/>
            <person name="Jarju S."/>
            <person name="Secka A."/>
            <person name="Antonio M."/>
            <person name="Oren A."/>
            <person name="Chaudhuri R.R."/>
            <person name="La Ragione R."/>
            <person name="Hildebrand F."/>
            <person name="Pallen M.J."/>
        </authorList>
    </citation>
    <scope>NUCLEOTIDE SEQUENCE</scope>
    <source>
        <strain evidence="12">ChiW25-3613</strain>
    </source>
</reference>
<dbReference type="Pfam" id="PF00069">
    <property type="entry name" value="Pkinase"/>
    <property type="match status" value="1"/>
</dbReference>
<dbReference type="InterPro" id="IPR041427">
    <property type="entry name" value="AbiJ-NTD3"/>
</dbReference>
<sequence>MKCISAITRRDIIDVICYGFVVVDDVEIKMTYWGRLDEIAFLQRIYPLAEMPSYDNRYASALGDIRQHTVNNNDWDDNWVFSDDRFHLGNGSEDEPLLNFLCEMFHPFVRNEKEPWGEFLIKFNELLAPDGYELYEKSHISGRAVYGYHRLDFIETDPPIEFVHAELKTIGSGSYATVSKYYDKRYDRWFAVKKAKQNLDDKELIRFRREFDDMKKLNSPYIVEVYTYDVKKNQYIMELMSESIEKYVLNNNANLAYSVRINLIMQTLRAIEYIHTKGYYHRDICPKNILIKKYDDTIVVKLSDFGLVKENNSELTSDSTDIKGYYNDPALQIEGFKNYGILHEIYALTRLVVFILTGKNNYDKIKDAKIKSFLAKGTNPDKSKRFQTIDELRQAVRLL</sequence>
<dbReference type="PROSITE" id="PS50011">
    <property type="entry name" value="PROTEIN_KINASE_DOM"/>
    <property type="match status" value="1"/>
</dbReference>
<name>A0A9D1DAB5_9FIRM</name>
<keyword evidence="2 10" id="KW-0547">Nucleotide-binding</keyword>
<evidence type="ECO:0000256" key="6">
    <source>
        <dbReference type="ARBA" id="ARBA00038999"/>
    </source>
</evidence>
<dbReference type="Proteomes" id="UP000824179">
    <property type="component" value="Unassembled WGS sequence"/>
</dbReference>
<dbReference type="EMBL" id="DVHB01000026">
    <property type="protein sequence ID" value="HIR38987.1"/>
    <property type="molecule type" value="Genomic_DNA"/>
</dbReference>
<keyword evidence="3 12" id="KW-0418">Kinase</keyword>
<evidence type="ECO:0000256" key="7">
    <source>
        <dbReference type="ARBA" id="ARBA00049014"/>
    </source>
</evidence>
<keyword evidence="1" id="KW-0808">Transferase</keyword>
<evidence type="ECO:0000313" key="13">
    <source>
        <dbReference type="Proteomes" id="UP000824179"/>
    </source>
</evidence>
<dbReference type="PROSITE" id="PS00107">
    <property type="entry name" value="PROTEIN_KINASE_ATP"/>
    <property type="match status" value="1"/>
</dbReference>
<dbReference type="PANTHER" id="PTHR48013:SF9">
    <property type="entry name" value="DUAL SPECIFICITY MITOGEN-ACTIVATED PROTEIN KINASE KINASE 5"/>
    <property type="match status" value="1"/>
</dbReference>
<evidence type="ECO:0000256" key="3">
    <source>
        <dbReference type="ARBA" id="ARBA00022777"/>
    </source>
</evidence>
<dbReference type="InterPro" id="IPR008266">
    <property type="entry name" value="Tyr_kinase_AS"/>
</dbReference>
<dbReference type="AlphaFoldDB" id="A0A9D1DAB5"/>
<feature type="binding site" evidence="10">
    <location>
        <position position="194"/>
    </location>
    <ligand>
        <name>ATP</name>
        <dbReference type="ChEBI" id="CHEBI:30616"/>
    </ligand>
</feature>
<evidence type="ECO:0000256" key="1">
    <source>
        <dbReference type="ARBA" id="ARBA00022679"/>
    </source>
</evidence>
<comment type="similarity">
    <text evidence="5">Belongs to the protein kinase superfamily. STE Ser/Thr protein kinase family. MAP kinase kinase subfamily.</text>
</comment>
<comment type="catalytic activity">
    <reaction evidence="8">
        <text>L-threonyl-[protein] + ATP = O-phospho-L-threonyl-[protein] + ADP + H(+)</text>
        <dbReference type="Rhea" id="RHEA:46608"/>
        <dbReference type="Rhea" id="RHEA-COMP:11060"/>
        <dbReference type="Rhea" id="RHEA-COMP:11605"/>
        <dbReference type="ChEBI" id="CHEBI:15378"/>
        <dbReference type="ChEBI" id="CHEBI:30013"/>
        <dbReference type="ChEBI" id="CHEBI:30616"/>
        <dbReference type="ChEBI" id="CHEBI:61977"/>
        <dbReference type="ChEBI" id="CHEBI:456216"/>
        <dbReference type="EC" id="2.7.12.2"/>
    </reaction>
</comment>
<evidence type="ECO:0000256" key="8">
    <source>
        <dbReference type="ARBA" id="ARBA00049299"/>
    </source>
</evidence>
<evidence type="ECO:0000256" key="10">
    <source>
        <dbReference type="PROSITE-ProRule" id="PRU10141"/>
    </source>
</evidence>
<proteinExistence type="inferred from homology"/>
<evidence type="ECO:0000256" key="2">
    <source>
        <dbReference type="ARBA" id="ARBA00022741"/>
    </source>
</evidence>
<comment type="caution">
    <text evidence="12">The sequence shown here is derived from an EMBL/GenBank/DDBJ whole genome shotgun (WGS) entry which is preliminary data.</text>
</comment>
<evidence type="ECO:0000313" key="12">
    <source>
        <dbReference type="EMBL" id="HIR38987.1"/>
    </source>
</evidence>
<dbReference type="InterPro" id="IPR000719">
    <property type="entry name" value="Prot_kinase_dom"/>
</dbReference>
<keyword evidence="4 10" id="KW-0067">ATP-binding</keyword>
<dbReference type="GO" id="GO:0004672">
    <property type="term" value="F:protein kinase activity"/>
    <property type="evidence" value="ECO:0007669"/>
    <property type="project" value="InterPro"/>
</dbReference>
<protein>
    <recommendedName>
        <fullName evidence="6">mitogen-activated protein kinase kinase</fullName>
        <ecNumber evidence="6">2.7.12.2</ecNumber>
    </recommendedName>
</protein>
<dbReference type="PANTHER" id="PTHR48013">
    <property type="entry name" value="DUAL SPECIFICITY MITOGEN-ACTIVATED PROTEIN KINASE KINASE 5-RELATED"/>
    <property type="match status" value="1"/>
</dbReference>
<feature type="domain" description="Protein kinase" evidence="11">
    <location>
        <begin position="164"/>
        <end position="399"/>
    </location>
</feature>
<evidence type="ECO:0000256" key="5">
    <source>
        <dbReference type="ARBA" id="ARBA00038035"/>
    </source>
</evidence>
<dbReference type="CDD" id="cd00180">
    <property type="entry name" value="PKc"/>
    <property type="match status" value="1"/>
</dbReference>